<feature type="compositionally biased region" description="Low complexity" evidence="1">
    <location>
        <begin position="112"/>
        <end position="123"/>
    </location>
</feature>
<proteinExistence type="predicted"/>
<dbReference type="Proteomes" id="UP001172155">
    <property type="component" value="Unassembled WGS sequence"/>
</dbReference>
<gene>
    <name evidence="2" type="ORF">B0T18DRAFT_131338</name>
</gene>
<accession>A0AA40F3S3</accession>
<protein>
    <submittedName>
        <fullName evidence="2">Uncharacterized protein</fullName>
    </submittedName>
</protein>
<evidence type="ECO:0000313" key="2">
    <source>
        <dbReference type="EMBL" id="KAK0750649.1"/>
    </source>
</evidence>
<evidence type="ECO:0000313" key="3">
    <source>
        <dbReference type="Proteomes" id="UP001172155"/>
    </source>
</evidence>
<organism evidence="2 3">
    <name type="scientific">Schizothecium vesticola</name>
    <dbReference type="NCBI Taxonomy" id="314040"/>
    <lineage>
        <taxon>Eukaryota</taxon>
        <taxon>Fungi</taxon>
        <taxon>Dikarya</taxon>
        <taxon>Ascomycota</taxon>
        <taxon>Pezizomycotina</taxon>
        <taxon>Sordariomycetes</taxon>
        <taxon>Sordariomycetidae</taxon>
        <taxon>Sordariales</taxon>
        <taxon>Schizotheciaceae</taxon>
        <taxon>Schizothecium</taxon>
    </lineage>
</organism>
<evidence type="ECO:0000256" key="1">
    <source>
        <dbReference type="SAM" id="MobiDB-lite"/>
    </source>
</evidence>
<reference evidence="2" key="1">
    <citation type="submission" date="2023-06" db="EMBL/GenBank/DDBJ databases">
        <title>Genome-scale phylogeny and comparative genomics of the fungal order Sordariales.</title>
        <authorList>
            <consortium name="Lawrence Berkeley National Laboratory"/>
            <person name="Hensen N."/>
            <person name="Bonometti L."/>
            <person name="Westerberg I."/>
            <person name="Brannstrom I.O."/>
            <person name="Guillou S."/>
            <person name="Cros-Aarteil S."/>
            <person name="Calhoun S."/>
            <person name="Haridas S."/>
            <person name="Kuo A."/>
            <person name="Mondo S."/>
            <person name="Pangilinan J."/>
            <person name="Riley R."/>
            <person name="LaButti K."/>
            <person name="Andreopoulos B."/>
            <person name="Lipzen A."/>
            <person name="Chen C."/>
            <person name="Yanf M."/>
            <person name="Daum C."/>
            <person name="Ng V."/>
            <person name="Clum A."/>
            <person name="Steindorff A."/>
            <person name="Ohm R."/>
            <person name="Martin F."/>
            <person name="Silar P."/>
            <person name="Natvig D."/>
            <person name="Lalanne C."/>
            <person name="Gautier V."/>
            <person name="Ament-velasquez S.L."/>
            <person name="Kruys A."/>
            <person name="Hutchinson M.I."/>
            <person name="Powell A.J."/>
            <person name="Barry K."/>
            <person name="Miller A.N."/>
            <person name="Grigoriev I.V."/>
            <person name="Debuchy R."/>
            <person name="Gladieux P."/>
            <person name="Thoren M.H."/>
            <person name="Johannesson H."/>
        </authorList>
    </citation>
    <scope>NUCLEOTIDE SEQUENCE</scope>
    <source>
        <strain evidence="2">SMH3187-1</strain>
    </source>
</reference>
<dbReference type="AlphaFoldDB" id="A0AA40F3S3"/>
<comment type="caution">
    <text evidence="2">The sequence shown here is derived from an EMBL/GenBank/DDBJ whole genome shotgun (WGS) entry which is preliminary data.</text>
</comment>
<dbReference type="EMBL" id="JAUKUD010000003">
    <property type="protein sequence ID" value="KAK0750649.1"/>
    <property type="molecule type" value="Genomic_DNA"/>
</dbReference>
<keyword evidence="3" id="KW-1185">Reference proteome</keyword>
<name>A0AA40F3S3_9PEZI</name>
<sequence length="308" mass="34270">MAQGVNTRMCEFGPYQAFRGASMPPGVSCMPQRPPGIPVATSPTKNKAPRHRYHRHPAPFLPAFHTHIYRELTTPETPLRSASSASSDASLAIVRTSNNPPSKFIQSDPIFPSTTPTPSSNNTPTCYNEDLLRHPPRGRRLLHHGLGHHHLPALGRVHPVGRDGALGCGRPDRRRNGNHDDHRRGIDQPHCYRRRWQDRGCAPPRKEMLAAMPNSMCCISPSFSRPPFAPTPHTDQHEHSRYPPAGMNFSELGHDTQTIPFVLELRILPGCNVVPSLVRTTGAEERRRNLGDEMGLEARLARLLDDLG</sequence>
<feature type="region of interest" description="Disordered" evidence="1">
    <location>
        <begin position="97"/>
        <end position="123"/>
    </location>
</feature>